<dbReference type="Pfam" id="PF05521">
    <property type="entry name" value="Phage_HCP"/>
    <property type="match status" value="1"/>
</dbReference>
<proteinExistence type="predicted"/>
<dbReference type="AlphaFoldDB" id="A0A0N7GXT2"/>
<dbReference type="InterPro" id="IPR008767">
    <property type="entry name" value="Phage_SPP1_head-tail_adaptor"/>
</dbReference>
<dbReference type="NCBIfam" id="TIGR01563">
    <property type="entry name" value="gp16_SPP1"/>
    <property type="match status" value="1"/>
</dbReference>
<evidence type="ECO:0000313" key="1">
    <source>
        <dbReference type="EMBL" id="ALH95587.1"/>
    </source>
</evidence>
<reference evidence="1 2" key="1">
    <citation type="journal article" date="2015" name="Int. J. Syst. Evol. Microbiol.">
        <title>Acinetobacter equi sp. nov. isolated from horse faeces.</title>
        <authorList>
            <person name="Poppel M.T."/>
            <person name="Skiebe E."/>
            <person name="Laue M."/>
            <person name="Bergmann H."/>
            <person name="Ebersberger I."/>
            <person name="Garn T."/>
            <person name="Fruth A."/>
            <person name="Baumgardt S."/>
            <person name="Busse H.J."/>
            <person name="Wilharm G."/>
        </authorList>
    </citation>
    <scope>NUCLEOTIDE SEQUENCE [LARGE SCALE GENOMIC DNA]</scope>
    <source>
        <strain evidence="1 2">114</strain>
    </source>
</reference>
<protein>
    <submittedName>
        <fullName evidence="1">Head-tail adaptor protein</fullName>
    </submittedName>
</protein>
<dbReference type="EMBL" id="CP012808">
    <property type="protein sequence ID" value="ALH95587.1"/>
    <property type="molecule type" value="Genomic_DNA"/>
</dbReference>
<organism evidence="1 2">
    <name type="scientific">Acinetobacter equi</name>
    <dbReference type="NCBI Taxonomy" id="1324350"/>
    <lineage>
        <taxon>Bacteria</taxon>
        <taxon>Pseudomonadati</taxon>
        <taxon>Pseudomonadota</taxon>
        <taxon>Gammaproteobacteria</taxon>
        <taxon>Moraxellales</taxon>
        <taxon>Moraxellaceae</taxon>
        <taxon>Acinetobacter</taxon>
    </lineage>
</organism>
<dbReference type="RefSeq" id="WP_054581478.1">
    <property type="nucleotide sequence ID" value="NZ_CP012808.1"/>
</dbReference>
<dbReference type="Gene3D" id="2.40.10.270">
    <property type="entry name" value="Bacteriophage SPP1 head-tail adaptor protein"/>
    <property type="match status" value="1"/>
</dbReference>
<sequence>MVDLSEKLPHRIRIESFVETQDQKTGHITEEWSEFTTVWGKHEGLSTKDILQAQAINSTMSARCKIRYSKKAIQIDSTMRVLFRGKYWKIDGDPMPDNESGLEWITLNLAEGEASWQPQT</sequence>
<name>A0A0N7GXT2_9GAMM</name>
<dbReference type="OrthoDB" id="8640229at2"/>
<dbReference type="STRING" id="1324350.AOY20_08650"/>
<gene>
    <name evidence="1" type="ORF">AOY20_08650</name>
</gene>
<evidence type="ECO:0000313" key="2">
    <source>
        <dbReference type="Proteomes" id="UP000064939"/>
    </source>
</evidence>
<dbReference type="InterPro" id="IPR038666">
    <property type="entry name" value="SSP1_head-tail_sf"/>
</dbReference>
<accession>A0A0N7GXT2</accession>
<dbReference type="KEGG" id="aei:AOY20_08650"/>
<keyword evidence="2" id="KW-1185">Reference proteome</keyword>
<dbReference type="Proteomes" id="UP000064939">
    <property type="component" value="Chromosome"/>
</dbReference>